<evidence type="ECO:0000256" key="2">
    <source>
        <dbReference type="ARBA" id="ARBA00022730"/>
    </source>
</evidence>
<dbReference type="GO" id="GO:0019843">
    <property type="term" value="F:rRNA binding"/>
    <property type="evidence" value="ECO:0007669"/>
    <property type="project" value="UniProtKB-UniRule"/>
</dbReference>
<proteinExistence type="inferred from homology"/>
<dbReference type="Gene3D" id="3.40.5.10">
    <property type="entry name" value="Ribosomal protein L9, N-terminal domain"/>
    <property type="match status" value="1"/>
</dbReference>
<dbReference type="Pfam" id="PF03948">
    <property type="entry name" value="Ribosomal_L9_C"/>
    <property type="match status" value="1"/>
</dbReference>
<gene>
    <name evidence="7 10" type="primary">rplI</name>
    <name evidence="10" type="ORF">GSF08_00545</name>
</gene>
<dbReference type="EMBL" id="WUUQ01000001">
    <property type="protein sequence ID" value="MXQ72429.1"/>
    <property type="molecule type" value="Genomic_DNA"/>
</dbReference>
<dbReference type="Gene3D" id="3.10.430.100">
    <property type="entry name" value="Ribosomal protein L9, C-terminal domain"/>
    <property type="match status" value="1"/>
</dbReference>
<keyword evidence="5 7" id="KW-0687">Ribonucleoprotein</keyword>
<keyword evidence="2 7" id="KW-0699">rRNA-binding</keyword>
<dbReference type="InterPro" id="IPR036791">
    <property type="entry name" value="Ribosomal_bL9_C_sf"/>
</dbReference>
<evidence type="ECO:0000256" key="8">
    <source>
        <dbReference type="SAM" id="Coils"/>
    </source>
</evidence>
<dbReference type="Proteomes" id="UP000434036">
    <property type="component" value="Unassembled WGS sequence"/>
</dbReference>
<dbReference type="NCBIfam" id="TIGR00158">
    <property type="entry name" value="L9"/>
    <property type="match status" value="1"/>
</dbReference>
<evidence type="ECO:0000256" key="5">
    <source>
        <dbReference type="ARBA" id="ARBA00023274"/>
    </source>
</evidence>
<evidence type="ECO:0000313" key="11">
    <source>
        <dbReference type="Proteomes" id="UP000434036"/>
    </source>
</evidence>
<dbReference type="Pfam" id="PF01281">
    <property type="entry name" value="Ribosomal_L9_N"/>
    <property type="match status" value="1"/>
</dbReference>
<feature type="coiled-coil region" evidence="8">
    <location>
        <begin position="44"/>
        <end position="78"/>
    </location>
</feature>
<name>A0A6N8U7B6_9FIRM</name>
<dbReference type="InterPro" id="IPR020069">
    <property type="entry name" value="Ribosomal_bL9_C"/>
</dbReference>
<dbReference type="PANTHER" id="PTHR21368">
    <property type="entry name" value="50S RIBOSOMAL PROTEIN L9"/>
    <property type="match status" value="1"/>
</dbReference>
<dbReference type="PROSITE" id="PS00651">
    <property type="entry name" value="RIBOSOMAL_L9"/>
    <property type="match status" value="1"/>
</dbReference>
<dbReference type="HAMAP" id="MF_00503">
    <property type="entry name" value="Ribosomal_bL9"/>
    <property type="match status" value="1"/>
</dbReference>
<dbReference type="RefSeq" id="WP_160623928.1">
    <property type="nucleotide sequence ID" value="NZ_WUUQ01000001.1"/>
</dbReference>
<dbReference type="AlphaFoldDB" id="A0A6N8U7B6"/>
<dbReference type="InterPro" id="IPR036935">
    <property type="entry name" value="Ribosomal_bL9_N_sf"/>
</dbReference>
<protein>
    <recommendedName>
        <fullName evidence="6 7">Large ribosomal subunit protein bL9</fullName>
    </recommendedName>
</protein>
<organism evidence="10 11">
    <name type="scientific">Copranaerobaculum intestinale</name>
    <dbReference type="NCBI Taxonomy" id="2692629"/>
    <lineage>
        <taxon>Bacteria</taxon>
        <taxon>Bacillati</taxon>
        <taxon>Bacillota</taxon>
        <taxon>Erysipelotrichia</taxon>
        <taxon>Erysipelotrichales</taxon>
        <taxon>Erysipelotrichaceae</taxon>
        <taxon>Copranaerobaculum</taxon>
    </lineage>
</organism>
<comment type="function">
    <text evidence="7">Binds to the 23S rRNA.</text>
</comment>
<evidence type="ECO:0000256" key="6">
    <source>
        <dbReference type="ARBA" id="ARBA00035292"/>
    </source>
</evidence>
<reference evidence="10 11" key="1">
    <citation type="submission" date="2019-12" db="EMBL/GenBank/DDBJ databases">
        <authorList>
            <person name="Yang R."/>
        </authorList>
    </citation>
    <scope>NUCLEOTIDE SEQUENCE [LARGE SCALE GENOMIC DNA]</scope>
    <source>
        <strain evidence="10 11">DONG20-135</strain>
    </source>
</reference>
<dbReference type="SUPFAM" id="SSF55653">
    <property type="entry name" value="Ribosomal protein L9 C-domain"/>
    <property type="match status" value="1"/>
</dbReference>
<keyword evidence="8" id="KW-0175">Coiled coil</keyword>
<evidence type="ECO:0000256" key="3">
    <source>
        <dbReference type="ARBA" id="ARBA00022884"/>
    </source>
</evidence>
<dbReference type="SUPFAM" id="SSF55658">
    <property type="entry name" value="L9 N-domain-like"/>
    <property type="match status" value="1"/>
</dbReference>
<dbReference type="InterPro" id="IPR000244">
    <property type="entry name" value="Ribosomal_bL9"/>
</dbReference>
<comment type="similarity">
    <text evidence="1 7">Belongs to the bacterial ribosomal protein bL9 family.</text>
</comment>
<dbReference type="GO" id="GO:0003735">
    <property type="term" value="F:structural constituent of ribosome"/>
    <property type="evidence" value="ECO:0007669"/>
    <property type="project" value="InterPro"/>
</dbReference>
<keyword evidence="11" id="KW-1185">Reference proteome</keyword>
<accession>A0A6N8U7B6</accession>
<evidence type="ECO:0000313" key="10">
    <source>
        <dbReference type="EMBL" id="MXQ72429.1"/>
    </source>
</evidence>
<dbReference type="InterPro" id="IPR009027">
    <property type="entry name" value="Ribosomal_bL9/RNase_H1_N"/>
</dbReference>
<dbReference type="InterPro" id="IPR020594">
    <property type="entry name" value="Ribosomal_bL9_bac/chp"/>
</dbReference>
<keyword evidence="3 7" id="KW-0694">RNA-binding</keyword>
<evidence type="ECO:0000256" key="4">
    <source>
        <dbReference type="ARBA" id="ARBA00022980"/>
    </source>
</evidence>
<dbReference type="InterPro" id="IPR020070">
    <property type="entry name" value="Ribosomal_bL9_N"/>
</dbReference>
<evidence type="ECO:0000256" key="1">
    <source>
        <dbReference type="ARBA" id="ARBA00010605"/>
    </source>
</evidence>
<dbReference type="GO" id="GO:1990904">
    <property type="term" value="C:ribonucleoprotein complex"/>
    <property type="evidence" value="ECO:0007669"/>
    <property type="project" value="UniProtKB-KW"/>
</dbReference>
<feature type="domain" description="Ribosomal protein L9" evidence="9">
    <location>
        <begin position="13"/>
        <end position="40"/>
    </location>
</feature>
<evidence type="ECO:0000256" key="7">
    <source>
        <dbReference type="HAMAP-Rule" id="MF_00503"/>
    </source>
</evidence>
<dbReference type="GO" id="GO:0006412">
    <property type="term" value="P:translation"/>
    <property type="evidence" value="ECO:0007669"/>
    <property type="project" value="UniProtKB-UniRule"/>
</dbReference>
<reference evidence="10 11" key="2">
    <citation type="submission" date="2020-01" db="EMBL/GenBank/DDBJ databases">
        <title>Clostridiaceae sp. nov. isolated from the gut of human by culturomics.</title>
        <authorList>
            <person name="Chang Y."/>
        </authorList>
    </citation>
    <scope>NUCLEOTIDE SEQUENCE [LARGE SCALE GENOMIC DNA]</scope>
    <source>
        <strain evidence="10 11">DONG20-135</strain>
    </source>
</reference>
<keyword evidence="4 7" id="KW-0689">Ribosomal protein</keyword>
<sequence>MKVILLNDVKKVGKKGELVEVADGYGRNFLIRQRLAVEATKRSMEILDRQNEEHAQHEKELEAEAEELKRKLADITLEFTLKTGKDGRTFGSISTKQIAEQLHKHYNIVIDKRKIIDADHIDSLGVAYVKVDLYRNSVIGTIKVHVSEAK</sequence>
<dbReference type="GO" id="GO:0005840">
    <property type="term" value="C:ribosome"/>
    <property type="evidence" value="ECO:0007669"/>
    <property type="project" value="UniProtKB-KW"/>
</dbReference>
<evidence type="ECO:0000259" key="9">
    <source>
        <dbReference type="PROSITE" id="PS00651"/>
    </source>
</evidence>
<comment type="caution">
    <text evidence="10">The sequence shown here is derived from an EMBL/GenBank/DDBJ whole genome shotgun (WGS) entry which is preliminary data.</text>
</comment>